<dbReference type="InParanoid" id="A0A2P5FN95"/>
<evidence type="ECO:0000256" key="1">
    <source>
        <dbReference type="SAM" id="MobiDB-lite"/>
    </source>
</evidence>
<dbReference type="AlphaFoldDB" id="A0A2P5FN95"/>
<sequence>MSRECSIKSAIRESNNSSEESRITVPYPALPSFSTKEASEFSFRPLIFARGPISNLLLLHALDNEPQKQQHGNLPKPDQHYQEYPKERKYVVKHHSISCTLNTPV</sequence>
<keyword evidence="3" id="KW-1185">Reference proteome</keyword>
<evidence type="ECO:0000313" key="3">
    <source>
        <dbReference type="Proteomes" id="UP000237000"/>
    </source>
</evidence>
<name>A0A2P5FN95_TREOI</name>
<reference evidence="3" key="1">
    <citation type="submission" date="2016-06" db="EMBL/GenBank/DDBJ databases">
        <title>Parallel loss of symbiosis genes in relatives of nitrogen-fixing non-legume Parasponia.</title>
        <authorList>
            <person name="Van Velzen R."/>
            <person name="Holmer R."/>
            <person name="Bu F."/>
            <person name="Rutten L."/>
            <person name="Van Zeijl A."/>
            <person name="Liu W."/>
            <person name="Santuari L."/>
            <person name="Cao Q."/>
            <person name="Sharma T."/>
            <person name="Shen D."/>
            <person name="Roswanjaya Y."/>
            <person name="Wardhani T."/>
            <person name="Kalhor M.S."/>
            <person name="Jansen J."/>
            <person name="Van den Hoogen J."/>
            <person name="Gungor B."/>
            <person name="Hartog M."/>
            <person name="Hontelez J."/>
            <person name="Verver J."/>
            <person name="Yang W.-C."/>
            <person name="Schijlen E."/>
            <person name="Repin R."/>
            <person name="Schilthuizen M."/>
            <person name="Schranz E."/>
            <person name="Heidstra R."/>
            <person name="Miyata K."/>
            <person name="Fedorova E."/>
            <person name="Kohlen W."/>
            <person name="Bisseling T."/>
            <person name="Smit S."/>
            <person name="Geurts R."/>
        </authorList>
    </citation>
    <scope>NUCLEOTIDE SEQUENCE [LARGE SCALE GENOMIC DNA]</scope>
    <source>
        <strain evidence="3">cv. RG33-2</strain>
    </source>
</reference>
<accession>A0A2P5FN95</accession>
<evidence type="ECO:0000313" key="2">
    <source>
        <dbReference type="EMBL" id="PON99259.1"/>
    </source>
</evidence>
<feature type="region of interest" description="Disordered" evidence="1">
    <location>
        <begin position="1"/>
        <end position="22"/>
    </location>
</feature>
<dbReference type="Proteomes" id="UP000237000">
    <property type="component" value="Unassembled WGS sequence"/>
</dbReference>
<protein>
    <submittedName>
        <fullName evidence="2">Uncharacterized protein</fullName>
    </submittedName>
</protein>
<dbReference type="EMBL" id="JXTC01000019">
    <property type="protein sequence ID" value="PON99259.1"/>
    <property type="molecule type" value="Genomic_DNA"/>
</dbReference>
<comment type="caution">
    <text evidence="2">The sequence shown here is derived from an EMBL/GenBank/DDBJ whole genome shotgun (WGS) entry which is preliminary data.</text>
</comment>
<proteinExistence type="predicted"/>
<gene>
    <name evidence="2" type="ORF">TorRG33x02_048020</name>
</gene>
<organism evidence="2 3">
    <name type="scientific">Trema orientale</name>
    <name type="common">Charcoal tree</name>
    <name type="synonym">Celtis orientalis</name>
    <dbReference type="NCBI Taxonomy" id="63057"/>
    <lineage>
        <taxon>Eukaryota</taxon>
        <taxon>Viridiplantae</taxon>
        <taxon>Streptophyta</taxon>
        <taxon>Embryophyta</taxon>
        <taxon>Tracheophyta</taxon>
        <taxon>Spermatophyta</taxon>
        <taxon>Magnoliopsida</taxon>
        <taxon>eudicotyledons</taxon>
        <taxon>Gunneridae</taxon>
        <taxon>Pentapetalae</taxon>
        <taxon>rosids</taxon>
        <taxon>fabids</taxon>
        <taxon>Rosales</taxon>
        <taxon>Cannabaceae</taxon>
        <taxon>Trema</taxon>
    </lineage>
</organism>